<evidence type="ECO:0000313" key="2">
    <source>
        <dbReference type="Proteomes" id="UP000035955"/>
    </source>
</evidence>
<dbReference type="EMBL" id="LABY01000143">
    <property type="protein sequence ID" value="KMO33896.1"/>
    <property type="molecule type" value="Genomic_DNA"/>
</dbReference>
<proteinExistence type="predicted"/>
<sequence>MMRGYEILEEQRRGQFPTQEHVEWFASRGIASMDMFMTWDGFAHPLRLDRVVFLRNGRFEFERHLRRDREGVVTAYTVVIRNDRGFVADIAAWHPKSDRLATWLGRCAMLGEDDLYAARLREALRVHLDPIGWFRERRQGVVIVNEAAARPLLLQAGPLHTASVGHGRALLAMLSEVRLPTVLADDTTEDAA</sequence>
<organism evidence="1 2">
    <name type="scientific">Methylobacterium variabile</name>
    <dbReference type="NCBI Taxonomy" id="298794"/>
    <lineage>
        <taxon>Bacteria</taxon>
        <taxon>Pseudomonadati</taxon>
        <taxon>Pseudomonadota</taxon>
        <taxon>Alphaproteobacteria</taxon>
        <taxon>Hyphomicrobiales</taxon>
        <taxon>Methylobacteriaceae</taxon>
        <taxon>Methylobacterium</taxon>
    </lineage>
</organism>
<dbReference type="AlphaFoldDB" id="A0A0J6V4S2"/>
<gene>
    <name evidence="1" type="ORF">VQ02_19820</name>
</gene>
<reference evidence="1 2" key="1">
    <citation type="submission" date="2015-03" db="EMBL/GenBank/DDBJ databases">
        <title>Genome sequencing of Methylobacterium variabile DSM 16961.</title>
        <authorList>
            <person name="Chaudhry V."/>
            <person name="Patil P.B."/>
        </authorList>
    </citation>
    <scope>NUCLEOTIDE SEQUENCE [LARGE SCALE GENOMIC DNA]</scope>
    <source>
        <strain evidence="1 2">DSM 16961</strain>
    </source>
</reference>
<dbReference type="OrthoDB" id="8082225at2"/>
<accession>A0A0J6V4S2</accession>
<keyword evidence="2" id="KW-1185">Reference proteome</keyword>
<dbReference type="PATRIC" id="fig|298794.3.peg.1284"/>
<dbReference type="Proteomes" id="UP000035955">
    <property type="component" value="Unassembled WGS sequence"/>
</dbReference>
<dbReference type="RefSeq" id="WP_048445932.1">
    <property type="nucleotide sequence ID" value="NZ_LABY01000143.1"/>
</dbReference>
<name>A0A0J6V4S2_9HYPH</name>
<protein>
    <submittedName>
        <fullName evidence="1">Uncharacterized protein</fullName>
    </submittedName>
</protein>
<comment type="caution">
    <text evidence="1">The sequence shown here is derived from an EMBL/GenBank/DDBJ whole genome shotgun (WGS) entry which is preliminary data.</text>
</comment>
<evidence type="ECO:0000313" key="1">
    <source>
        <dbReference type="EMBL" id="KMO33896.1"/>
    </source>
</evidence>